<dbReference type="RefSeq" id="WP_133358637.1">
    <property type="nucleotide sequence ID" value="NZ_SMUV01000052.1"/>
</dbReference>
<name>A0A4R5VEQ4_9RHOB</name>
<evidence type="ECO:0000313" key="2">
    <source>
        <dbReference type="Proteomes" id="UP000295301"/>
    </source>
</evidence>
<sequence>MLQDAVLMPGLEIRIDFSGPNGFVRLLDAEAQHLLLNMRFSAPDGMLYLNTQTDGVWGKPEQMPLPEKEGPARHRVFFRLTDVLEIWNAEHRHRFERFDAGVAGQVRFSVFRNAVNPGETLKLSVPRPEEMAAQIAAQVAMRRLDMLERKLQDGAGGEPAGI</sequence>
<gene>
    <name evidence="1" type="ORF">E1832_05010</name>
</gene>
<reference evidence="1 2" key="1">
    <citation type="submission" date="2019-03" db="EMBL/GenBank/DDBJ databases">
        <title>Ruegeria lutea sp. nov., a novel strain, isolated from marine sediment, the Masan Bay, South Korea.</title>
        <authorList>
            <person name="Kim J."/>
            <person name="Kim D.-Y."/>
            <person name="Lee S.-S."/>
        </authorList>
    </citation>
    <scope>NUCLEOTIDE SEQUENCE [LARGE SCALE GENOMIC DNA]</scope>
    <source>
        <strain evidence="1 2">318-1</strain>
    </source>
</reference>
<dbReference type="Proteomes" id="UP000295301">
    <property type="component" value="Unassembled WGS sequence"/>
</dbReference>
<accession>A0A4R5VEQ4</accession>
<evidence type="ECO:0000313" key="1">
    <source>
        <dbReference type="EMBL" id="TDK50905.1"/>
    </source>
</evidence>
<dbReference type="EMBL" id="SMUV01000052">
    <property type="protein sequence ID" value="TDK50905.1"/>
    <property type="molecule type" value="Genomic_DNA"/>
</dbReference>
<keyword evidence="2" id="KW-1185">Reference proteome</keyword>
<comment type="caution">
    <text evidence="1">The sequence shown here is derived from an EMBL/GenBank/DDBJ whole genome shotgun (WGS) entry which is preliminary data.</text>
</comment>
<protein>
    <recommendedName>
        <fullName evidence="3">Galectin</fullName>
    </recommendedName>
</protein>
<dbReference type="AlphaFoldDB" id="A0A4R5VEQ4"/>
<proteinExistence type="predicted"/>
<organism evidence="1 2">
    <name type="scientific">Antarcticimicrobium luteum</name>
    <dbReference type="NCBI Taxonomy" id="2547397"/>
    <lineage>
        <taxon>Bacteria</taxon>
        <taxon>Pseudomonadati</taxon>
        <taxon>Pseudomonadota</taxon>
        <taxon>Alphaproteobacteria</taxon>
        <taxon>Rhodobacterales</taxon>
        <taxon>Paracoccaceae</taxon>
        <taxon>Antarcticimicrobium</taxon>
    </lineage>
</organism>
<evidence type="ECO:0008006" key="3">
    <source>
        <dbReference type="Google" id="ProtNLM"/>
    </source>
</evidence>